<reference evidence="3" key="1">
    <citation type="journal article" date="2009" name="Science">
        <title>The B73 maize genome: complexity, diversity, and dynamics.</title>
        <authorList>
            <person name="Schnable P.S."/>
            <person name="Ware D."/>
            <person name="Fulton R.S."/>
            <person name="Stein J.C."/>
            <person name="Wei F."/>
            <person name="Pasternak S."/>
            <person name="Liang C."/>
            <person name="Zhang J."/>
            <person name="Fulton L."/>
            <person name="Graves T.A."/>
            <person name="Minx P."/>
            <person name="Reily A.D."/>
            <person name="Courtney L."/>
            <person name="Kruchowski S.S."/>
            <person name="Tomlinson C."/>
            <person name="Strong C."/>
            <person name="Delehaunty K."/>
            <person name="Fronick C."/>
            <person name="Courtney B."/>
            <person name="Rock S.M."/>
            <person name="Belter E."/>
            <person name="Du F."/>
            <person name="Kim K."/>
            <person name="Abbott R.M."/>
            <person name="Cotton M."/>
            <person name="Levy A."/>
            <person name="Marchetto P."/>
            <person name="Ochoa K."/>
            <person name="Jackson S.M."/>
            <person name="Gillam B."/>
            <person name="Chen W."/>
            <person name="Yan L."/>
            <person name="Higginbotham J."/>
            <person name="Cardenas M."/>
            <person name="Waligorski J."/>
            <person name="Applebaum E."/>
            <person name="Phelps L."/>
            <person name="Falcone J."/>
            <person name="Kanchi K."/>
            <person name="Thane T."/>
            <person name="Scimone A."/>
            <person name="Thane N."/>
            <person name="Henke J."/>
            <person name="Wang T."/>
            <person name="Ruppert J."/>
            <person name="Shah N."/>
            <person name="Rotter K."/>
            <person name="Hodges J."/>
            <person name="Ingenthron E."/>
            <person name="Cordes M."/>
            <person name="Kohlberg S."/>
            <person name="Sgro J."/>
            <person name="Delgado B."/>
            <person name="Mead K."/>
            <person name="Chinwalla A."/>
            <person name="Leonard S."/>
            <person name="Crouse K."/>
            <person name="Collura K."/>
            <person name="Kudrna D."/>
            <person name="Currie J."/>
            <person name="He R."/>
            <person name="Angelova A."/>
            <person name="Rajasekar S."/>
            <person name="Mueller T."/>
            <person name="Lomeli R."/>
            <person name="Scara G."/>
            <person name="Ko A."/>
            <person name="Delaney K."/>
            <person name="Wissotski M."/>
            <person name="Lopez G."/>
            <person name="Campos D."/>
            <person name="Braidotti M."/>
            <person name="Ashley E."/>
            <person name="Golser W."/>
            <person name="Kim H."/>
            <person name="Lee S."/>
            <person name="Lin J."/>
            <person name="Dujmic Z."/>
            <person name="Kim W."/>
            <person name="Talag J."/>
            <person name="Zuccolo A."/>
            <person name="Fan C."/>
            <person name="Sebastian A."/>
            <person name="Kramer M."/>
            <person name="Spiegel L."/>
            <person name="Nascimento L."/>
            <person name="Zutavern T."/>
            <person name="Miller B."/>
            <person name="Ambroise C."/>
            <person name="Muller S."/>
            <person name="Spooner W."/>
            <person name="Narechania A."/>
            <person name="Ren L."/>
            <person name="Wei S."/>
            <person name="Kumari S."/>
            <person name="Faga B."/>
            <person name="Levy M.J."/>
            <person name="McMahan L."/>
            <person name="Van Buren P."/>
            <person name="Vaughn M.W."/>
            <person name="Ying K."/>
            <person name="Yeh C.-T."/>
            <person name="Emrich S.J."/>
            <person name="Jia Y."/>
            <person name="Kalyanaraman A."/>
            <person name="Hsia A.-P."/>
            <person name="Barbazuk W.B."/>
            <person name="Baucom R.S."/>
            <person name="Brutnell T.P."/>
            <person name="Carpita N.C."/>
            <person name="Chaparro C."/>
            <person name="Chia J.-M."/>
            <person name="Deragon J.-M."/>
            <person name="Estill J.C."/>
            <person name="Fu Y."/>
            <person name="Jeddeloh J.A."/>
            <person name="Han Y."/>
            <person name="Lee H."/>
            <person name="Li P."/>
            <person name="Lisch D.R."/>
            <person name="Liu S."/>
            <person name="Liu Z."/>
            <person name="Nagel D.H."/>
            <person name="McCann M.C."/>
            <person name="SanMiguel P."/>
            <person name="Myers A.M."/>
            <person name="Nettleton D."/>
            <person name="Nguyen J."/>
            <person name="Penning B.W."/>
            <person name="Ponnala L."/>
            <person name="Schneider K.L."/>
            <person name="Schwartz D.C."/>
            <person name="Sharma A."/>
            <person name="Soderlund C."/>
            <person name="Springer N.M."/>
            <person name="Sun Q."/>
            <person name="Wang H."/>
            <person name="Waterman M."/>
            <person name="Westerman R."/>
            <person name="Wolfgruber T.K."/>
            <person name="Yang L."/>
            <person name="Yu Y."/>
            <person name="Zhang L."/>
            <person name="Zhou S."/>
            <person name="Zhu Q."/>
            <person name="Bennetzen J.L."/>
            <person name="Dawe R.K."/>
            <person name="Jiang J."/>
            <person name="Jiang N."/>
            <person name="Presting G.G."/>
            <person name="Wessler S.R."/>
            <person name="Aluru S."/>
            <person name="Martienssen R.A."/>
            <person name="Clifton S.W."/>
            <person name="McCombie W.R."/>
            <person name="Wing R.A."/>
            <person name="Wilson R.K."/>
        </authorList>
    </citation>
    <scope>NUCLEOTIDE SEQUENCE [LARGE SCALE GENOMIC DNA]</scope>
    <source>
        <strain evidence="3">cv. B73</strain>
    </source>
</reference>
<evidence type="ECO:0000313" key="3">
    <source>
        <dbReference type="Proteomes" id="UP000007305"/>
    </source>
</evidence>
<proteinExistence type="predicted"/>
<evidence type="ECO:0000256" key="1">
    <source>
        <dbReference type="SAM" id="MobiDB-lite"/>
    </source>
</evidence>
<dbReference type="EnsemblPlants" id="Zm00001eb169110_T001">
    <property type="protein sequence ID" value="Zm00001eb169110_P001"/>
    <property type="gene ID" value="Zm00001eb169110"/>
</dbReference>
<dbReference type="AlphaFoldDB" id="A0A804NL97"/>
<reference evidence="2" key="3">
    <citation type="submission" date="2021-05" db="UniProtKB">
        <authorList>
            <consortium name="EnsemblPlants"/>
        </authorList>
    </citation>
    <scope>IDENTIFICATION</scope>
    <source>
        <strain evidence="2">cv. B73</strain>
    </source>
</reference>
<dbReference type="InParanoid" id="A0A804NL97"/>
<reference evidence="2" key="2">
    <citation type="submission" date="2019-07" db="EMBL/GenBank/DDBJ databases">
        <authorList>
            <person name="Seetharam A."/>
            <person name="Woodhouse M."/>
            <person name="Cannon E."/>
        </authorList>
    </citation>
    <scope>NUCLEOTIDE SEQUENCE [LARGE SCALE GENOMIC DNA]</scope>
    <source>
        <strain evidence="2">cv. B73</strain>
    </source>
</reference>
<evidence type="ECO:0000313" key="2">
    <source>
        <dbReference type="EnsemblPlants" id="Zm00001eb169110_P001"/>
    </source>
</evidence>
<dbReference type="Gramene" id="Zm00001eb169110_T001">
    <property type="protein sequence ID" value="Zm00001eb169110_P001"/>
    <property type="gene ID" value="Zm00001eb169110"/>
</dbReference>
<name>A0A804NL97_MAIZE</name>
<keyword evidence="3" id="KW-1185">Reference proteome</keyword>
<sequence length="157" mass="16602">MGTTGGWRWEWEVRRGDGGRCAGAARTSRGQPPASSEDGTEAGHLEPPQNSYLHGEVDVVLDAGEVLLDGSVGLLQLPLDTLRHDLLSHRAAAAARLIASRGLCGEIVGGQMEQKKKSFCGQIVGGQTEQKKKLTGGANVLPLSLLYEQRNGLGCLS</sequence>
<protein>
    <submittedName>
        <fullName evidence="2">Uncharacterized protein</fullName>
    </submittedName>
</protein>
<feature type="region of interest" description="Disordered" evidence="1">
    <location>
        <begin position="18"/>
        <end position="49"/>
    </location>
</feature>
<accession>A0A804NL97</accession>
<organism evidence="2 3">
    <name type="scientific">Zea mays</name>
    <name type="common">Maize</name>
    <dbReference type="NCBI Taxonomy" id="4577"/>
    <lineage>
        <taxon>Eukaryota</taxon>
        <taxon>Viridiplantae</taxon>
        <taxon>Streptophyta</taxon>
        <taxon>Embryophyta</taxon>
        <taxon>Tracheophyta</taxon>
        <taxon>Spermatophyta</taxon>
        <taxon>Magnoliopsida</taxon>
        <taxon>Liliopsida</taxon>
        <taxon>Poales</taxon>
        <taxon>Poaceae</taxon>
        <taxon>PACMAD clade</taxon>
        <taxon>Panicoideae</taxon>
        <taxon>Andropogonodae</taxon>
        <taxon>Andropogoneae</taxon>
        <taxon>Tripsacinae</taxon>
        <taxon>Zea</taxon>
    </lineage>
</organism>
<dbReference type="Proteomes" id="UP000007305">
    <property type="component" value="Chromosome 4"/>
</dbReference>